<keyword evidence="3 6" id="KW-0479">Metal-binding</keyword>
<dbReference type="PANTHER" id="PTHR32308:SF10">
    <property type="entry name" value="CITRATE LYASE SUBUNIT BETA"/>
    <property type="match status" value="1"/>
</dbReference>
<dbReference type="PANTHER" id="PTHR32308">
    <property type="entry name" value="LYASE BETA SUBUNIT, PUTATIVE (AFU_ORTHOLOGUE AFUA_4G13030)-RELATED"/>
    <property type="match status" value="1"/>
</dbReference>
<dbReference type="PIRSF" id="PIRSF015582">
    <property type="entry name" value="Cit_lyase_B"/>
    <property type="match status" value="1"/>
</dbReference>
<dbReference type="InterPro" id="IPR011206">
    <property type="entry name" value="Citrate_lyase_beta/mcl1/mcl2"/>
</dbReference>
<evidence type="ECO:0000259" key="7">
    <source>
        <dbReference type="Pfam" id="PF03328"/>
    </source>
</evidence>
<feature type="binding site" evidence="6">
    <location>
        <position position="123"/>
    </location>
    <ligand>
        <name>Mg(2+)</name>
        <dbReference type="ChEBI" id="CHEBI:18420"/>
    </ligand>
</feature>
<protein>
    <submittedName>
        <fullName evidence="8">Aldolase</fullName>
    </submittedName>
</protein>
<proteinExistence type="inferred from homology"/>
<feature type="binding site" evidence="5">
    <location>
        <position position="123"/>
    </location>
    <ligand>
        <name>substrate</name>
    </ligand>
</feature>
<dbReference type="AlphaFoldDB" id="A0A367WKK7"/>
<comment type="caution">
    <text evidence="8">The sequence shown here is derived from an EMBL/GenBank/DDBJ whole genome shotgun (WGS) entry which is preliminary data.</text>
</comment>
<comment type="similarity">
    <text evidence="2">Belongs to the HpcH/HpaI aldolase family.</text>
</comment>
<gene>
    <name evidence="8" type="ORF">TH25_24060</name>
</gene>
<evidence type="ECO:0000256" key="2">
    <source>
        <dbReference type="ARBA" id="ARBA00005568"/>
    </source>
</evidence>
<dbReference type="GO" id="GO:0000287">
    <property type="term" value="F:magnesium ion binding"/>
    <property type="evidence" value="ECO:0007669"/>
    <property type="project" value="TreeGrafter"/>
</dbReference>
<dbReference type="InterPro" id="IPR015813">
    <property type="entry name" value="Pyrv/PenolPyrv_kinase-like_dom"/>
</dbReference>
<dbReference type="GO" id="GO:0006107">
    <property type="term" value="P:oxaloacetate metabolic process"/>
    <property type="evidence" value="ECO:0007669"/>
    <property type="project" value="TreeGrafter"/>
</dbReference>
<evidence type="ECO:0000256" key="1">
    <source>
        <dbReference type="ARBA" id="ARBA00001946"/>
    </source>
</evidence>
<dbReference type="OrthoDB" id="9800547at2"/>
<evidence type="ECO:0000313" key="8">
    <source>
        <dbReference type="EMBL" id="RCK41002.1"/>
    </source>
</evidence>
<dbReference type="GO" id="GO:0003824">
    <property type="term" value="F:catalytic activity"/>
    <property type="evidence" value="ECO:0007669"/>
    <property type="project" value="InterPro"/>
</dbReference>
<evidence type="ECO:0000313" key="9">
    <source>
        <dbReference type="Proteomes" id="UP000252517"/>
    </source>
</evidence>
<evidence type="ECO:0000256" key="6">
    <source>
        <dbReference type="PIRSR" id="PIRSR015582-2"/>
    </source>
</evidence>
<dbReference type="Gene3D" id="3.20.20.60">
    <property type="entry name" value="Phosphoenolpyruvate-binding domains"/>
    <property type="match status" value="1"/>
</dbReference>
<feature type="binding site" evidence="6">
    <location>
        <position position="147"/>
    </location>
    <ligand>
        <name>Mg(2+)</name>
        <dbReference type="ChEBI" id="CHEBI:18420"/>
    </ligand>
</feature>
<evidence type="ECO:0000256" key="4">
    <source>
        <dbReference type="ARBA" id="ARBA00022842"/>
    </source>
</evidence>
<reference evidence="8 9" key="1">
    <citation type="submission" date="2014-07" db="EMBL/GenBank/DDBJ databases">
        <title>Draft genome sequence of Thalassospira profundimaris S25-3-2.</title>
        <authorList>
            <person name="Lai Q."/>
            <person name="Shao Z."/>
        </authorList>
    </citation>
    <scope>NUCLEOTIDE SEQUENCE [LARGE SCALE GENOMIC DNA]</scope>
    <source>
        <strain evidence="8 9">S25-3-2</strain>
    </source>
</reference>
<dbReference type="InterPro" id="IPR040442">
    <property type="entry name" value="Pyrv_kinase-like_dom_sf"/>
</dbReference>
<dbReference type="Pfam" id="PF03328">
    <property type="entry name" value="HpcH_HpaI"/>
    <property type="match status" value="1"/>
</dbReference>
<feature type="binding site" evidence="5">
    <location>
        <position position="70"/>
    </location>
    <ligand>
        <name>substrate</name>
    </ligand>
</feature>
<evidence type="ECO:0000256" key="5">
    <source>
        <dbReference type="PIRSR" id="PIRSR015582-1"/>
    </source>
</evidence>
<dbReference type="Proteomes" id="UP000252517">
    <property type="component" value="Unassembled WGS sequence"/>
</dbReference>
<evidence type="ECO:0000256" key="3">
    <source>
        <dbReference type="ARBA" id="ARBA00022723"/>
    </source>
</evidence>
<dbReference type="EMBL" id="JPWH01000036">
    <property type="protein sequence ID" value="RCK41002.1"/>
    <property type="molecule type" value="Genomic_DNA"/>
</dbReference>
<sequence>MNKSAIRYDFPLFVPADKPERVMKAIAAAHDAVIIDLEDAVAPENKPLARDELANIATDLAGEGIAIFVRVNAATTSAYADDMALCARLPVCGIVLPKSEYGDQLDQARAALPANRHVIALVETARGIANLRQIAPKSDRLAFGSIDYCADLGCAHDHLALLGARQSIVLESRLADLPPPLDGVTTAIRDAALIRNDAIHAALLGFGGKLLIHPSQITPSREGFSPSSDDLAWARAIVAAGKEGASAFNGEMIDAPVLTRAHAILRRAM</sequence>
<organism evidence="8 9">
    <name type="scientific">Thalassospira profundimaris</name>
    <dbReference type="NCBI Taxonomy" id="502049"/>
    <lineage>
        <taxon>Bacteria</taxon>
        <taxon>Pseudomonadati</taxon>
        <taxon>Pseudomonadota</taxon>
        <taxon>Alphaproteobacteria</taxon>
        <taxon>Rhodospirillales</taxon>
        <taxon>Thalassospiraceae</taxon>
        <taxon>Thalassospira</taxon>
    </lineage>
</organism>
<accession>A0A367WKK7</accession>
<dbReference type="InterPro" id="IPR005000">
    <property type="entry name" value="Aldolase/citrate-lyase_domain"/>
</dbReference>
<feature type="domain" description="HpcH/HpaI aldolase/citrate lyase" evidence="7">
    <location>
        <begin position="12"/>
        <end position="214"/>
    </location>
</feature>
<dbReference type="SUPFAM" id="SSF51621">
    <property type="entry name" value="Phosphoenolpyruvate/pyruvate domain"/>
    <property type="match status" value="1"/>
</dbReference>
<name>A0A367WKK7_9PROT</name>
<dbReference type="RefSeq" id="WP_114090627.1">
    <property type="nucleotide sequence ID" value="NZ_JPWH01000036.1"/>
</dbReference>
<keyword evidence="4 6" id="KW-0460">Magnesium</keyword>
<comment type="cofactor">
    <cofactor evidence="1">
        <name>Mg(2+)</name>
        <dbReference type="ChEBI" id="CHEBI:18420"/>
    </cofactor>
</comment>